<name>A0ABU5MZS2_9BACT</name>
<dbReference type="SUPFAM" id="SSF46458">
    <property type="entry name" value="Globin-like"/>
    <property type="match status" value="1"/>
</dbReference>
<evidence type="ECO:0000256" key="4">
    <source>
        <dbReference type="ARBA" id="ARBA00023004"/>
    </source>
</evidence>
<keyword evidence="4" id="KW-0408">Iron</keyword>
<keyword evidence="3" id="KW-0479">Metal-binding</keyword>
<dbReference type="Pfam" id="PF01152">
    <property type="entry name" value="Bac_globin"/>
    <property type="match status" value="1"/>
</dbReference>
<evidence type="ECO:0000256" key="2">
    <source>
        <dbReference type="ARBA" id="ARBA00022617"/>
    </source>
</evidence>
<dbReference type="PANTHER" id="PTHR47366">
    <property type="entry name" value="TWO-ON-TWO HEMOGLOBIN-3"/>
    <property type="match status" value="1"/>
</dbReference>
<dbReference type="InterPro" id="IPR012292">
    <property type="entry name" value="Globin/Proto"/>
</dbReference>
<dbReference type="EMBL" id="JARVCO010000012">
    <property type="protein sequence ID" value="MDZ8119596.1"/>
    <property type="molecule type" value="Genomic_DNA"/>
</dbReference>
<evidence type="ECO:0000313" key="7">
    <source>
        <dbReference type="Proteomes" id="UP001290861"/>
    </source>
</evidence>
<evidence type="ECO:0000256" key="5">
    <source>
        <dbReference type="ARBA" id="ARBA00034496"/>
    </source>
</evidence>
<dbReference type="Proteomes" id="UP001290861">
    <property type="component" value="Unassembled WGS sequence"/>
</dbReference>
<evidence type="ECO:0000313" key="6">
    <source>
        <dbReference type="EMBL" id="MDZ8119596.1"/>
    </source>
</evidence>
<protein>
    <submittedName>
        <fullName evidence="6">Group II truncated hemoglobin</fullName>
    </submittedName>
</protein>
<dbReference type="CDD" id="cd14773">
    <property type="entry name" value="TrHb2_PhHbO-like_O"/>
    <property type="match status" value="1"/>
</dbReference>
<evidence type="ECO:0000256" key="1">
    <source>
        <dbReference type="ARBA" id="ARBA00022448"/>
    </source>
</evidence>
<dbReference type="PANTHER" id="PTHR47366:SF1">
    <property type="entry name" value="TWO-ON-TWO HEMOGLOBIN-3"/>
    <property type="match status" value="1"/>
</dbReference>
<reference evidence="6 7" key="1">
    <citation type="journal article" date="2024" name="Appl. Environ. Microbiol.">
        <title>Pontiella agarivorans sp. nov., a novel marine anaerobic bacterium capable of degrading macroalgal polysaccharides and fixing nitrogen.</title>
        <authorList>
            <person name="Liu N."/>
            <person name="Kivenson V."/>
            <person name="Peng X."/>
            <person name="Cui Z."/>
            <person name="Lankiewicz T.S."/>
            <person name="Gosselin K.M."/>
            <person name="English C.J."/>
            <person name="Blair E.M."/>
            <person name="O'Malley M.A."/>
            <person name="Valentine D.L."/>
        </authorList>
    </citation>
    <scope>NUCLEOTIDE SEQUENCE [LARGE SCALE GENOMIC DNA]</scope>
    <source>
        <strain evidence="6 7">NLcol2</strain>
    </source>
</reference>
<sequence>MTQDLEKLFTYYREGDNQFKIAGGVEGCYKLANDFYDIMETLPEARKILFMHPNDLSESRDKLACFLSGYMNGPELFEEKYGPVALGAAHAHLPISGKEKDMWLLCMEKALEKQDWPEEFKAFMLMRLNTPASRIQNRP</sequence>
<accession>A0ABU5MZS2</accession>
<proteinExistence type="inferred from homology"/>
<evidence type="ECO:0000256" key="3">
    <source>
        <dbReference type="ARBA" id="ARBA00022723"/>
    </source>
</evidence>
<gene>
    <name evidence="6" type="ORF">P9H32_13270</name>
</gene>
<keyword evidence="2" id="KW-0349">Heme</keyword>
<comment type="caution">
    <text evidence="6">The sequence shown here is derived from an EMBL/GenBank/DDBJ whole genome shotgun (WGS) entry which is preliminary data.</text>
</comment>
<keyword evidence="1" id="KW-0813">Transport</keyword>
<dbReference type="InterPro" id="IPR009050">
    <property type="entry name" value="Globin-like_sf"/>
</dbReference>
<organism evidence="6 7">
    <name type="scientific">Pontiella agarivorans</name>
    <dbReference type="NCBI Taxonomy" id="3038953"/>
    <lineage>
        <taxon>Bacteria</taxon>
        <taxon>Pseudomonadati</taxon>
        <taxon>Kiritimatiellota</taxon>
        <taxon>Kiritimatiellia</taxon>
        <taxon>Kiritimatiellales</taxon>
        <taxon>Pontiellaceae</taxon>
        <taxon>Pontiella</taxon>
    </lineage>
</organism>
<dbReference type="RefSeq" id="WP_322609386.1">
    <property type="nucleotide sequence ID" value="NZ_JARVCO010000012.1"/>
</dbReference>
<dbReference type="Gene3D" id="1.10.490.10">
    <property type="entry name" value="Globins"/>
    <property type="match status" value="1"/>
</dbReference>
<comment type="similarity">
    <text evidence="5">Belongs to the truncated hemoglobin family. Group II subfamily.</text>
</comment>
<dbReference type="InterPro" id="IPR001486">
    <property type="entry name" value="Hemoglobin_trunc"/>
</dbReference>
<keyword evidence="7" id="KW-1185">Reference proteome</keyword>
<dbReference type="InterPro" id="IPR044203">
    <property type="entry name" value="GlbO/GLB3-like"/>
</dbReference>